<reference evidence="2" key="1">
    <citation type="journal article" date="2020" name="Stud. Mycol.">
        <title>101 Dothideomycetes genomes: a test case for predicting lifestyles and emergence of pathogens.</title>
        <authorList>
            <person name="Haridas S."/>
            <person name="Albert R."/>
            <person name="Binder M."/>
            <person name="Bloem J."/>
            <person name="Labutti K."/>
            <person name="Salamov A."/>
            <person name="Andreopoulos B."/>
            <person name="Baker S."/>
            <person name="Barry K."/>
            <person name="Bills G."/>
            <person name="Bluhm B."/>
            <person name="Cannon C."/>
            <person name="Castanera R."/>
            <person name="Culley D."/>
            <person name="Daum C."/>
            <person name="Ezra D."/>
            <person name="Gonzalez J."/>
            <person name="Henrissat B."/>
            <person name="Kuo A."/>
            <person name="Liang C."/>
            <person name="Lipzen A."/>
            <person name="Lutzoni F."/>
            <person name="Magnuson J."/>
            <person name="Mondo S."/>
            <person name="Nolan M."/>
            <person name="Ohm R."/>
            <person name="Pangilinan J."/>
            <person name="Park H.-J."/>
            <person name="Ramirez L."/>
            <person name="Alfaro M."/>
            <person name="Sun H."/>
            <person name="Tritt A."/>
            <person name="Yoshinaga Y."/>
            <person name="Zwiers L.-H."/>
            <person name="Turgeon B."/>
            <person name="Goodwin S."/>
            <person name="Spatafora J."/>
            <person name="Crous P."/>
            <person name="Grigoriev I."/>
        </authorList>
    </citation>
    <scope>NUCLEOTIDE SEQUENCE</scope>
    <source>
        <strain evidence="2">CBS 119687</strain>
    </source>
</reference>
<dbReference type="AlphaFoldDB" id="A0A6A6AKI4"/>
<proteinExistence type="predicted"/>
<dbReference type="EMBL" id="ML977502">
    <property type="protein sequence ID" value="KAF2131424.1"/>
    <property type="molecule type" value="Genomic_DNA"/>
</dbReference>
<name>A0A6A6AKI4_9PLEO</name>
<dbReference type="GeneID" id="54408163"/>
<sequence length="160" mass="16942">MSDVDGDSAMHSSPDVDLAANDDEMFPDEAQPTTPHNAASYALDPTSELSPPNSQGPAILPRDDSIGTTIASGVNANGKRPLSGVATAASTAGVVGTHQDADTGYQWSKLEDQPGYEWKNNRAREEEARALDQIVDKGHQIKNHYGDPLDASVSAGKSRR</sequence>
<evidence type="ECO:0000313" key="3">
    <source>
        <dbReference type="Proteomes" id="UP000799771"/>
    </source>
</evidence>
<feature type="region of interest" description="Disordered" evidence="1">
    <location>
        <begin position="139"/>
        <end position="160"/>
    </location>
</feature>
<feature type="compositionally biased region" description="Polar residues" evidence="1">
    <location>
        <begin position="47"/>
        <end position="56"/>
    </location>
</feature>
<gene>
    <name evidence="2" type="ORF">P153DRAFT_365013</name>
</gene>
<feature type="region of interest" description="Disordered" evidence="1">
    <location>
        <begin position="1"/>
        <end position="80"/>
    </location>
</feature>
<dbReference type="Proteomes" id="UP000799771">
    <property type="component" value="Unassembled WGS sequence"/>
</dbReference>
<dbReference type="OrthoDB" id="5377039at2759"/>
<organism evidence="2 3">
    <name type="scientific">Dothidotthia symphoricarpi CBS 119687</name>
    <dbReference type="NCBI Taxonomy" id="1392245"/>
    <lineage>
        <taxon>Eukaryota</taxon>
        <taxon>Fungi</taxon>
        <taxon>Dikarya</taxon>
        <taxon>Ascomycota</taxon>
        <taxon>Pezizomycotina</taxon>
        <taxon>Dothideomycetes</taxon>
        <taxon>Pleosporomycetidae</taxon>
        <taxon>Pleosporales</taxon>
        <taxon>Dothidotthiaceae</taxon>
        <taxon>Dothidotthia</taxon>
    </lineage>
</organism>
<dbReference type="RefSeq" id="XP_033525811.1">
    <property type="nucleotide sequence ID" value="XM_033667731.1"/>
</dbReference>
<feature type="compositionally biased region" description="Polar residues" evidence="1">
    <location>
        <begin position="66"/>
        <end position="75"/>
    </location>
</feature>
<keyword evidence="3" id="KW-1185">Reference proteome</keyword>
<protein>
    <submittedName>
        <fullName evidence="2">Uncharacterized protein</fullName>
    </submittedName>
</protein>
<evidence type="ECO:0000256" key="1">
    <source>
        <dbReference type="SAM" id="MobiDB-lite"/>
    </source>
</evidence>
<evidence type="ECO:0000313" key="2">
    <source>
        <dbReference type="EMBL" id="KAF2131424.1"/>
    </source>
</evidence>
<accession>A0A6A6AKI4</accession>